<feature type="region of interest" description="Disordered" evidence="1">
    <location>
        <begin position="124"/>
        <end position="268"/>
    </location>
</feature>
<feature type="compositionally biased region" description="Polar residues" evidence="1">
    <location>
        <begin position="245"/>
        <end position="268"/>
    </location>
</feature>
<keyword evidence="3" id="KW-1185">Reference proteome</keyword>
<dbReference type="Gene3D" id="3.40.50.1000">
    <property type="entry name" value="HAD superfamily/HAD-like"/>
    <property type="match status" value="1"/>
</dbReference>
<feature type="region of interest" description="Disordered" evidence="1">
    <location>
        <begin position="321"/>
        <end position="352"/>
    </location>
</feature>
<sequence>MESAVICEKPHTVPNKKRKRCTGGLNNLNNNIDVCHDYPCGTASVDDIPLESSVSISTGLVSLKVEDTTMEPAATTCNDLVRVPKKKRKKKKPKSGSNNANIVDECRQDGASSECTAGINGKTSVEMSAPDADLSCSKKKKKKKKKKQKKKRDSDMEVAGSNATDVEESSLKKKKKDSDMEVAGNASNATDEEEISLKKKKKQKKKKNSDMEVAGSNATDVEGSSLKKKKKRKKKKISDMEVARSNATDVEESSLTTAQQSDLLTTENTGSLEVDHVLLGDKGCSGNSCPGDVTTTSVETISLGVHGVSTLAIEDIMPEKDSANSAGVLPPDEKKKRKRKKKKKTGLKDRICGHNNMNVSEVHMEKKNGVEVDEVHTRVDASNIEEDSSCRGNGSDNLSAGDPSCKALEVDNILLKQGPSPDLDVLNDDINIEKGPLQGLDALNDDVNLEKAPSPDFDALNDDVNLDTSVKDGELSQIDVSPERALVSHARKKLLILDVNGLLVDFVACMPNKYKPDIVISKKAVFKRPYCDEFLQFCFDKFNVGVWSSRTKKNIDTVVNFLMPVSKHKLLFCWDQSHCTMTGFNTIENRSKPLVLKELKKLWEKLDPDLPWERGDYDQTNTLLLDDSPYKALRNPVNTAIFPYSYDYRDFEDTSLGPGGDLRVYLEKLAMAENVQKYVEQNPFGQKAITKSNPRWNFYCKILEPPR</sequence>
<feature type="compositionally biased region" description="Basic residues" evidence="1">
    <location>
        <begin position="226"/>
        <end position="236"/>
    </location>
</feature>
<accession>A0ABM3IJA2</accession>
<name>A0ABM3IJA2_ZIZJJ</name>
<feature type="compositionally biased region" description="Basic residues" evidence="1">
    <location>
        <begin position="137"/>
        <end position="151"/>
    </location>
</feature>
<proteinExistence type="predicted"/>
<feature type="region of interest" description="Disordered" evidence="1">
    <location>
        <begin position="84"/>
        <end position="105"/>
    </location>
</feature>
<dbReference type="InterPro" id="IPR004274">
    <property type="entry name" value="FCP1_dom"/>
</dbReference>
<evidence type="ECO:0000313" key="3">
    <source>
        <dbReference type="Proteomes" id="UP001652623"/>
    </source>
</evidence>
<dbReference type="GeneID" id="107418927"/>
<gene>
    <name evidence="4 5" type="primary">LOC107418927</name>
</gene>
<evidence type="ECO:0000313" key="4">
    <source>
        <dbReference type="RefSeq" id="XP_048329591.2"/>
    </source>
</evidence>
<protein>
    <submittedName>
        <fullName evidence="4 5">Uncharacterized protein LOC107418927</fullName>
    </submittedName>
</protein>
<feature type="compositionally biased region" description="Basic residues" evidence="1">
    <location>
        <begin position="84"/>
        <end position="94"/>
    </location>
</feature>
<feature type="compositionally biased region" description="Basic residues" evidence="1">
    <location>
        <begin position="198"/>
        <end position="207"/>
    </location>
</feature>
<dbReference type="RefSeq" id="XP_048329591.2">
    <property type="nucleotide sequence ID" value="XM_048473634.2"/>
</dbReference>
<dbReference type="PANTHER" id="PTHR12210">
    <property type="entry name" value="DULLARD PROTEIN PHOSPHATASE"/>
    <property type="match status" value="1"/>
</dbReference>
<evidence type="ECO:0000259" key="2">
    <source>
        <dbReference type="PROSITE" id="PS50969"/>
    </source>
</evidence>
<dbReference type="SUPFAM" id="SSF56784">
    <property type="entry name" value="HAD-like"/>
    <property type="match status" value="1"/>
</dbReference>
<dbReference type="InterPro" id="IPR036412">
    <property type="entry name" value="HAD-like_sf"/>
</dbReference>
<dbReference type="Pfam" id="PF03031">
    <property type="entry name" value="NIF"/>
    <property type="match status" value="1"/>
</dbReference>
<evidence type="ECO:0000256" key="1">
    <source>
        <dbReference type="SAM" id="MobiDB-lite"/>
    </source>
</evidence>
<dbReference type="Proteomes" id="UP001652623">
    <property type="component" value="Chromosome 2"/>
</dbReference>
<dbReference type="RefSeq" id="XP_048329592.2">
    <property type="nucleotide sequence ID" value="XM_048473635.2"/>
</dbReference>
<organism evidence="3 4">
    <name type="scientific">Ziziphus jujuba</name>
    <name type="common">Chinese jujube</name>
    <name type="synonym">Ziziphus sativa</name>
    <dbReference type="NCBI Taxonomy" id="326968"/>
    <lineage>
        <taxon>Eukaryota</taxon>
        <taxon>Viridiplantae</taxon>
        <taxon>Streptophyta</taxon>
        <taxon>Embryophyta</taxon>
        <taxon>Tracheophyta</taxon>
        <taxon>Spermatophyta</taxon>
        <taxon>Magnoliopsida</taxon>
        <taxon>eudicotyledons</taxon>
        <taxon>Gunneridae</taxon>
        <taxon>Pentapetalae</taxon>
        <taxon>rosids</taxon>
        <taxon>fabids</taxon>
        <taxon>Rosales</taxon>
        <taxon>Rhamnaceae</taxon>
        <taxon>Paliureae</taxon>
        <taxon>Ziziphus</taxon>
    </lineage>
</organism>
<feature type="domain" description="FCP1 homology" evidence="2">
    <location>
        <begin position="488"/>
        <end position="669"/>
    </location>
</feature>
<dbReference type="InterPro" id="IPR023214">
    <property type="entry name" value="HAD_sf"/>
</dbReference>
<dbReference type="SMART" id="SM00577">
    <property type="entry name" value="CPDc"/>
    <property type="match status" value="1"/>
</dbReference>
<dbReference type="InterPro" id="IPR050365">
    <property type="entry name" value="TIM50"/>
</dbReference>
<evidence type="ECO:0000313" key="5">
    <source>
        <dbReference type="RefSeq" id="XP_048329592.2"/>
    </source>
</evidence>
<feature type="compositionally biased region" description="Basic residues" evidence="1">
    <location>
        <begin position="335"/>
        <end position="345"/>
    </location>
</feature>
<reference evidence="4 5" key="1">
    <citation type="submission" date="2025-05" db="UniProtKB">
        <authorList>
            <consortium name="RefSeq"/>
        </authorList>
    </citation>
    <scope>IDENTIFICATION</scope>
    <source>
        <tissue evidence="4 5">Seedling</tissue>
    </source>
</reference>
<dbReference type="PROSITE" id="PS50969">
    <property type="entry name" value="FCP1"/>
    <property type="match status" value="1"/>
</dbReference>